<dbReference type="SUPFAM" id="SSF47473">
    <property type="entry name" value="EF-hand"/>
    <property type="match status" value="2"/>
</dbReference>
<feature type="domain" description="EF-hand" evidence="5">
    <location>
        <begin position="276"/>
        <end position="311"/>
    </location>
</feature>
<name>A0A336K8Q8_CULSO</name>
<feature type="domain" description="EF-hand" evidence="5">
    <location>
        <begin position="233"/>
        <end position="268"/>
    </location>
</feature>
<sequence length="360" mass="41985">MSVDDKFRWFIHTNSKQSDKRWLRKINRSLGFPRFSHFFPFVLYIVFIFAMLVITLRTLTIHKTGMYDDVDQKHRRYESPKQLSSDFIKNLGTNRSAETNLIVNALKSADSNNDDVLTTKELADYISNKIAKHIRNAKQSNRKAFEIIDVNPADGLLTWTEYHTYFLQKHGYKDEYINNHNEKKHSMLTRKQKEAIMKDKALWLEAAKYDNDVVTLSENEFLLFKHPEASDLRLSDTVDDLLKQLDLDGNDFLSVEEFIEALPSDANLMPRLAKASVKERREEFVKFIDVNGNGHASRDELLQYIDPRNKRHANQEANNLFMVADINHDNILTIQEMLSKSEIFLASKMISGFDSLHDEF</sequence>
<dbReference type="OMA" id="FEYINPR"/>
<evidence type="ECO:0000256" key="3">
    <source>
        <dbReference type="ARBA" id="ARBA00022837"/>
    </source>
</evidence>
<dbReference type="PANTHER" id="PTHR10827:SF98">
    <property type="entry name" value="45 KDA CALCIUM-BINDING PROTEIN"/>
    <property type="match status" value="1"/>
</dbReference>
<evidence type="ECO:0000259" key="5">
    <source>
        <dbReference type="PROSITE" id="PS50222"/>
    </source>
</evidence>
<evidence type="ECO:0000256" key="2">
    <source>
        <dbReference type="ARBA" id="ARBA00022737"/>
    </source>
</evidence>
<dbReference type="PANTHER" id="PTHR10827">
    <property type="entry name" value="RETICULOCALBIN"/>
    <property type="match status" value="1"/>
</dbReference>
<keyword evidence="2" id="KW-0677">Repeat</keyword>
<dbReference type="GO" id="GO:0005509">
    <property type="term" value="F:calcium ion binding"/>
    <property type="evidence" value="ECO:0007669"/>
    <property type="project" value="InterPro"/>
</dbReference>
<protein>
    <submittedName>
        <fullName evidence="6">CSON004026 protein</fullName>
    </submittedName>
</protein>
<keyword evidence="4" id="KW-0472">Membrane</keyword>
<dbReference type="InterPro" id="IPR018247">
    <property type="entry name" value="EF_Hand_1_Ca_BS"/>
</dbReference>
<dbReference type="GO" id="GO:0005783">
    <property type="term" value="C:endoplasmic reticulum"/>
    <property type="evidence" value="ECO:0007669"/>
    <property type="project" value="TreeGrafter"/>
</dbReference>
<proteinExistence type="predicted"/>
<dbReference type="SMART" id="SM00054">
    <property type="entry name" value="EFh"/>
    <property type="match status" value="3"/>
</dbReference>
<dbReference type="EMBL" id="UFQT01000176">
    <property type="protein sequence ID" value="SSX21167.1"/>
    <property type="molecule type" value="Genomic_DNA"/>
</dbReference>
<reference evidence="6" key="1">
    <citation type="submission" date="2018-04" db="EMBL/GenBank/DDBJ databases">
        <authorList>
            <person name="Go L.Y."/>
            <person name="Mitchell J.A."/>
        </authorList>
    </citation>
    <scope>NUCLEOTIDE SEQUENCE</scope>
    <source>
        <tissue evidence="6">Whole organism</tissue>
    </source>
</reference>
<evidence type="ECO:0000256" key="4">
    <source>
        <dbReference type="SAM" id="Phobius"/>
    </source>
</evidence>
<gene>
    <name evidence="6" type="primary">CSON004026</name>
</gene>
<evidence type="ECO:0000313" key="7">
    <source>
        <dbReference type="EMBL" id="SSX21167.1"/>
    </source>
</evidence>
<dbReference type="GO" id="GO:0017156">
    <property type="term" value="P:calcium-ion regulated exocytosis"/>
    <property type="evidence" value="ECO:0007669"/>
    <property type="project" value="TreeGrafter"/>
</dbReference>
<keyword evidence="4" id="KW-0812">Transmembrane</keyword>
<dbReference type="VEuPathDB" id="VectorBase:CSON004026"/>
<keyword evidence="1" id="KW-0479">Metal-binding</keyword>
<dbReference type="InterPro" id="IPR011992">
    <property type="entry name" value="EF-hand-dom_pair"/>
</dbReference>
<dbReference type="PROSITE" id="PS50222">
    <property type="entry name" value="EF_HAND_2"/>
    <property type="match status" value="2"/>
</dbReference>
<keyword evidence="3" id="KW-0106">Calcium</keyword>
<accession>A0A336K8Q8</accession>
<keyword evidence="4" id="KW-1133">Transmembrane helix</keyword>
<reference evidence="7" key="2">
    <citation type="submission" date="2018-07" db="EMBL/GenBank/DDBJ databases">
        <authorList>
            <person name="Quirk P.G."/>
            <person name="Krulwich T.A."/>
        </authorList>
    </citation>
    <scope>NUCLEOTIDE SEQUENCE</scope>
</reference>
<dbReference type="PROSITE" id="PS00018">
    <property type="entry name" value="EF_HAND_1"/>
    <property type="match status" value="3"/>
</dbReference>
<feature type="transmembrane region" description="Helical" evidence="4">
    <location>
        <begin position="38"/>
        <end position="56"/>
    </location>
</feature>
<dbReference type="Gene3D" id="1.10.238.10">
    <property type="entry name" value="EF-hand"/>
    <property type="match status" value="2"/>
</dbReference>
<organism evidence="6">
    <name type="scientific">Culicoides sonorensis</name>
    <name type="common">Biting midge</name>
    <dbReference type="NCBI Taxonomy" id="179676"/>
    <lineage>
        <taxon>Eukaryota</taxon>
        <taxon>Metazoa</taxon>
        <taxon>Ecdysozoa</taxon>
        <taxon>Arthropoda</taxon>
        <taxon>Hexapoda</taxon>
        <taxon>Insecta</taxon>
        <taxon>Pterygota</taxon>
        <taxon>Neoptera</taxon>
        <taxon>Endopterygota</taxon>
        <taxon>Diptera</taxon>
        <taxon>Nematocera</taxon>
        <taxon>Chironomoidea</taxon>
        <taxon>Ceratopogonidae</taxon>
        <taxon>Ceratopogoninae</taxon>
        <taxon>Culicoides</taxon>
        <taxon>Monoculicoides</taxon>
    </lineage>
</organism>
<evidence type="ECO:0000256" key="1">
    <source>
        <dbReference type="ARBA" id="ARBA00022723"/>
    </source>
</evidence>
<evidence type="ECO:0000313" key="6">
    <source>
        <dbReference type="EMBL" id="SSX00787.1"/>
    </source>
</evidence>
<dbReference type="AlphaFoldDB" id="A0A336K8Q8"/>
<dbReference type="EMBL" id="UFQS01000176">
    <property type="protein sequence ID" value="SSX00787.1"/>
    <property type="molecule type" value="Genomic_DNA"/>
</dbReference>
<dbReference type="InterPro" id="IPR002048">
    <property type="entry name" value="EF_hand_dom"/>
</dbReference>